<keyword evidence="3" id="KW-1185">Reference proteome</keyword>
<feature type="compositionally biased region" description="Low complexity" evidence="1">
    <location>
        <begin position="176"/>
        <end position="193"/>
    </location>
</feature>
<comment type="caution">
    <text evidence="2">The sequence shown here is derived from an EMBL/GenBank/DDBJ whole genome shotgun (WGS) entry which is preliminary data.</text>
</comment>
<evidence type="ECO:0000313" key="3">
    <source>
        <dbReference type="Proteomes" id="UP000694044"/>
    </source>
</evidence>
<proteinExistence type="predicted"/>
<protein>
    <submittedName>
        <fullName evidence="2">Uncharacterized protein</fullName>
    </submittedName>
</protein>
<dbReference type="EMBL" id="JAGDFM010001075">
    <property type="protein sequence ID" value="KAG7375558.1"/>
    <property type="molecule type" value="Genomic_DNA"/>
</dbReference>
<feature type="region of interest" description="Disordered" evidence="1">
    <location>
        <begin position="1"/>
        <end position="86"/>
    </location>
</feature>
<feature type="compositionally biased region" description="Low complexity" evidence="1">
    <location>
        <begin position="1"/>
        <end position="34"/>
    </location>
</feature>
<accession>A0A8T1V666</accession>
<evidence type="ECO:0000313" key="2">
    <source>
        <dbReference type="EMBL" id="KAG7375558.1"/>
    </source>
</evidence>
<feature type="compositionally biased region" description="Polar residues" evidence="1">
    <location>
        <begin position="35"/>
        <end position="54"/>
    </location>
</feature>
<gene>
    <name evidence="2" type="ORF">PHYPSEUDO_000653</name>
</gene>
<feature type="compositionally biased region" description="Low complexity" evidence="1">
    <location>
        <begin position="55"/>
        <end position="68"/>
    </location>
</feature>
<evidence type="ECO:0000256" key="1">
    <source>
        <dbReference type="SAM" id="MobiDB-lite"/>
    </source>
</evidence>
<dbReference type="Proteomes" id="UP000694044">
    <property type="component" value="Unassembled WGS sequence"/>
</dbReference>
<sequence>MGSPVPQSAAESAAAALSLHSSAPSAQSPQLPLATQRSSPPFQARSSVSVSMTHSAQSAALSAAAAKAPRIQKTTQVSRREQFPLRSIVPQELLPGTPALLAGSSLTTWRLHRQPNSASSTAELSPSEDLSDSEANIPLSSRRKRPLTDVQKSKLLHDLFRSSDESEAEKDGASAPSITQLSSPLSLPLSTPIANPATPPSTSAGFLSSEVSPVPTSVAKAKRPRPPSPRVSVKKPRKGAKPSVVSSVSGRHPCSELEPGSGGLR</sequence>
<feature type="compositionally biased region" description="Polar residues" evidence="1">
    <location>
        <begin position="200"/>
        <end position="215"/>
    </location>
</feature>
<feature type="compositionally biased region" description="Polar residues" evidence="1">
    <location>
        <begin position="112"/>
        <end position="122"/>
    </location>
</feature>
<dbReference type="AlphaFoldDB" id="A0A8T1V666"/>
<organism evidence="2 3">
    <name type="scientific">Phytophthora pseudosyringae</name>
    <dbReference type="NCBI Taxonomy" id="221518"/>
    <lineage>
        <taxon>Eukaryota</taxon>
        <taxon>Sar</taxon>
        <taxon>Stramenopiles</taxon>
        <taxon>Oomycota</taxon>
        <taxon>Peronosporomycetes</taxon>
        <taxon>Peronosporales</taxon>
        <taxon>Peronosporaceae</taxon>
        <taxon>Phytophthora</taxon>
    </lineage>
</organism>
<reference evidence="2" key="1">
    <citation type="submission" date="2021-02" db="EMBL/GenBank/DDBJ databases">
        <authorList>
            <person name="Palmer J.M."/>
        </authorList>
    </citation>
    <scope>NUCLEOTIDE SEQUENCE</scope>
    <source>
        <strain evidence="2">SCRP734</strain>
    </source>
</reference>
<feature type="region of interest" description="Disordered" evidence="1">
    <location>
        <begin position="112"/>
        <end position="265"/>
    </location>
</feature>
<name>A0A8T1V666_9STRA</name>
<feature type="compositionally biased region" description="Basic and acidic residues" evidence="1">
    <location>
        <begin position="151"/>
        <end position="172"/>
    </location>
</feature>